<dbReference type="PANTHER" id="PTHR46458:SF1">
    <property type="entry name" value="GEO09476P1"/>
    <property type="match status" value="1"/>
</dbReference>
<organism evidence="8 9">
    <name type="scientific">Brachionus plicatilis</name>
    <name type="common">Marine rotifer</name>
    <name type="synonym">Brachionus muelleri</name>
    <dbReference type="NCBI Taxonomy" id="10195"/>
    <lineage>
        <taxon>Eukaryota</taxon>
        <taxon>Metazoa</taxon>
        <taxon>Spiralia</taxon>
        <taxon>Gnathifera</taxon>
        <taxon>Rotifera</taxon>
        <taxon>Eurotatoria</taxon>
        <taxon>Monogononta</taxon>
        <taxon>Pseudotrocha</taxon>
        <taxon>Ploima</taxon>
        <taxon>Brachionidae</taxon>
        <taxon>Brachionus</taxon>
    </lineage>
</organism>
<dbReference type="EMBL" id="REGN01008564">
    <property type="protein sequence ID" value="RNA03246.1"/>
    <property type="molecule type" value="Genomic_DNA"/>
</dbReference>
<keyword evidence="1 6" id="KW-0813">Transport</keyword>
<dbReference type="Pfam" id="PF00042">
    <property type="entry name" value="Globin"/>
    <property type="match status" value="1"/>
</dbReference>
<comment type="similarity">
    <text evidence="6">Belongs to the globin family.</text>
</comment>
<evidence type="ECO:0000256" key="1">
    <source>
        <dbReference type="ARBA" id="ARBA00022448"/>
    </source>
</evidence>
<feature type="domain" description="Globin" evidence="7">
    <location>
        <begin position="18"/>
        <end position="173"/>
    </location>
</feature>
<keyword evidence="4" id="KW-0479">Metal-binding</keyword>
<protein>
    <submittedName>
        <fullName evidence="8">Non-symbiotic hemoglobin 2</fullName>
    </submittedName>
</protein>
<accession>A0A3M7PVR7</accession>
<dbReference type="AlphaFoldDB" id="A0A3M7PVR7"/>
<dbReference type="GO" id="GO:0046872">
    <property type="term" value="F:metal ion binding"/>
    <property type="evidence" value="ECO:0007669"/>
    <property type="project" value="UniProtKB-KW"/>
</dbReference>
<dbReference type="InterPro" id="IPR009050">
    <property type="entry name" value="Globin-like_sf"/>
</dbReference>
<evidence type="ECO:0000256" key="5">
    <source>
        <dbReference type="ARBA" id="ARBA00023004"/>
    </source>
</evidence>
<keyword evidence="5" id="KW-0408">Iron</keyword>
<dbReference type="InterPro" id="IPR000971">
    <property type="entry name" value="Globin"/>
</dbReference>
<dbReference type="OrthoDB" id="6344802at2759"/>
<gene>
    <name evidence="8" type="ORF">BpHYR1_010884</name>
</gene>
<proteinExistence type="inferred from homology"/>
<evidence type="ECO:0000256" key="2">
    <source>
        <dbReference type="ARBA" id="ARBA00022617"/>
    </source>
</evidence>
<name>A0A3M7PVR7_BRAPC</name>
<evidence type="ECO:0000256" key="4">
    <source>
        <dbReference type="ARBA" id="ARBA00022723"/>
    </source>
</evidence>
<dbReference type="Proteomes" id="UP000276133">
    <property type="component" value="Unassembled WGS sequence"/>
</dbReference>
<dbReference type="SUPFAM" id="SSF46458">
    <property type="entry name" value="Globin-like"/>
    <property type="match status" value="1"/>
</dbReference>
<comment type="caution">
    <text evidence="8">The sequence shown here is derived from an EMBL/GenBank/DDBJ whole genome shotgun (WGS) entry which is preliminary data.</text>
</comment>
<reference evidence="8 9" key="1">
    <citation type="journal article" date="2018" name="Sci. Rep.">
        <title>Genomic signatures of local adaptation to the degree of environmental predictability in rotifers.</title>
        <authorList>
            <person name="Franch-Gras L."/>
            <person name="Hahn C."/>
            <person name="Garcia-Roger E.M."/>
            <person name="Carmona M.J."/>
            <person name="Serra M."/>
            <person name="Gomez A."/>
        </authorList>
    </citation>
    <scope>NUCLEOTIDE SEQUENCE [LARGE SCALE GENOMIC DNA]</scope>
    <source>
        <strain evidence="8">HYR1</strain>
    </source>
</reference>
<keyword evidence="2 6" id="KW-0349">Heme</keyword>
<dbReference type="Gene3D" id="1.10.490.10">
    <property type="entry name" value="Globins"/>
    <property type="match status" value="1"/>
</dbReference>
<dbReference type="InterPro" id="IPR050532">
    <property type="entry name" value="Globin-like_OT"/>
</dbReference>
<dbReference type="GO" id="GO:0019825">
    <property type="term" value="F:oxygen binding"/>
    <property type="evidence" value="ECO:0007669"/>
    <property type="project" value="InterPro"/>
</dbReference>
<evidence type="ECO:0000313" key="8">
    <source>
        <dbReference type="EMBL" id="RNA03246.1"/>
    </source>
</evidence>
<dbReference type="InterPro" id="IPR044399">
    <property type="entry name" value="Mb-like_M"/>
</dbReference>
<dbReference type="GO" id="GO:0005344">
    <property type="term" value="F:oxygen carrier activity"/>
    <property type="evidence" value="ECO:0007669"/>
    <property type="project" value="UniProtKB-KW"/>
</dbReference>
<evidence type="ECO:0000313" key="9">
    <source>
        <dbReference type="Proteomes" id="UP000276133"/>
    </source>
</evidence>
<evidence type="ECO:0000256" key="6">
    <source>
        <dbReference type="RuleBase" id="RU000356"/>
    </source>
</evidence>
<sequence>MGSCSSTDLIDKHDQNSLLSTSDIILLRNSWREIVHQGQEKFAVEFMVRLFTIYPNFKHLWWFLKDVNTEENLRNNSQVLVHGQKMFDAIDKSIYSLEDINSCCFALINLGRIHFKIGVREEHFKLTLNLKPIYEVLTMTLADGLGENFDNKTKNCWKKFLTFIECQMKIGFEKN</sequence>
<dbReference type="PANTHER" id="PTHR46458">
    <property type="entry name" value="BLR2807 PROTEIN"/>
    <property type="match status" value="1"/>
</dbReference>
<evidence type="ECO:0000259" key="7">
    <source>
        <dbReference type="PROSITE" id="PS01033"/>
    </source>
</evidence>
<dbReference type="InterPro" id="IPR012292">
    <property type="entry name" value="Globin/Proto"/>
</dbReference>
<keyword evidence="3 6" id="KW-0561">Oxygen transport</keyword>
<dbReference type="GO" id="GO:0020037">
    <property type="term" value="F:heme binding"/>
    <property type="evidence" value="ECO:0007669"/>
    <property type="project" value="InterPro"/>
</dbReference>
<keyword evidence="9" id="KW-1185">Reference proteome</keyword>
<dbReference type="CDD" id="cd01040">
    <property type="entry name" value="Mb-like"/>
    <property type="match status" value="1"/>
</dbReference>
<evidence type="ECO:0000256" key="3">
    <source>
        <dbReference type="ARBA" id="ARBA00022621"/>
    </source>
</evidence>
<dbReference type="STRING" id="10195.A0A3M7PVR7"/>
<dbReference type="PROSITE" id="PS01033">
    <property type="entry name" value="GLOBIN"/>
    <property type="match status" value="1"/>
</dbReference>